<name>A0A1F8AEX4_9EURO</name>
<evidence type="ECO:0000313" key="3">
    <source>
        <dbReference type="Proteomes" id="UP000179179"/>
    </source>
</evidence>
<reference evidence="2 3" key="1">
    <citation type="journal article" date="2016" name="Genome Biol. Evol.">
        <title>Draft genome sequence of an aflatoxigenic Aspergillus species, A. bombycis.</title>
        <authorList>
            <person name="Moore G.G."/>
            <person name="Mack B.M."/>
            <person name="Beltz S.B."/>
            <person name="Gilbert M.K."/>
        </authorList>
    </citation>
    <scope>NUCLEOTIDE SEQUENCE [LARGE SCALE GENOMIC DNA]</scope>
    <source>
        <strain evidence="3">NRRL 26010</strain>
    </source>
</reference>
<dbReference type="Proteomes" id="UP000179179">
    <property type="component" value="Unassembled WGS sequence"/>
</dbReference>
<keyword evidence="3" id="KW-1185">Reference proteome</keyword>
<dbReference type="GeneID" id="34444455"/>
<feature type="compositionally biased region" description="Basic residues" evidence="1">
    <location>
        <begin position="31"/>
        <end position="44"/>
    </location>
</feature>
<accession>A0A1F8AEX4</accession>
<comment type="caution">
    <text evidence="2">The sequence shown here is derived from an EMBL/GenBank/DDBJ whole genome shotgun (WGS) entry which is preliminary data.</text>
</comment>
<feature type="region of interest" description="Disordered" evidence="1">
    <location>
        <begin position="1"/>
        <end position="124"/>
    </location>
</feature>
<dbReference type="AlphaFoldDB" id="A0A1F8AEX4"/>
<dbReference type="STRING" id="109264.A0A1F8AEX4"/>
<protein>
    <submittedName>
        <fullName evidence="2">Integral membrane protein</fullName>
    </submittedName>
</protein>
<proteinExistence type="predicted"/>
<evidence type="ECO:0000313" key="2">
    <source>
        <dbReference type="EMBL" id="OGM50217.1"/>
    </source>
</evidence>
<dbReference type="EMBL" id="LYCR01000004">
    <property type="protein sequence ID" value="OGM50217.1"/>
    <property type="molecule type" value="Genomic_DNA"/>
</dbReference>
<gene>
    <name evidence="2" type="ORF">ABOM_001065</name>
</gene>
<sequence>MDHIEPVDGSNGPSAEAPRPASTTQPTSLQRRQRATSLRSRRPTIRLQRLPSLDNAIPQIQPAVSPDARNASTINVASPPPAKGTDEDAWQGNRRRSSSEPRPAGGLLPIHPPFPGSRQTKCIP</sequence>
<dbReference type="RefSeq" id="XP_022393934.1">
    <property type="nucleotide sequence ID" value="XM_022528195.1"/>
</dbReference>
<organism evidence="2 3">
    <name type="scientific">Aspergillus bombycis</name>
    <dbReference type="NCBI Taxonomy" id="109264"/>
    <lineage>
        <taxon>Eukaryota</taxon>
        <taxon>Fungi</taxon>
        <taxon>Dikarya</taxon>
        <taxon>Ascomycota</taxon>
        <taxon>Pezizomycotina</taxon>
        <taxon>Eurotiomycetes</taxon>
        <taxon>Eurotiomycetidae</taxon>
        <taxon>Eurotiales</taxon>
        <taxon>Aspergillaceae</taxon>
        <taxon>Aspergillus</taxon>
    </lineage>
</organism>
<evidence type="ECO:0000256" key="1">
    <source>
        <dbReference type="SAM" id="MobiDB-lite"/>
    </source>
</evidence>